<keyword evidence="5" id="KW-1185">Reference proteome</keyword>
<gene>
    <name evidence="2" type="ORF">APU01nite_04910</name>
    <name evidence="3" type="ORF">SAMN04488100_10219</name>
</gene>
<evidence type="ECO:0000313" key="5">
    <source>
        <dbReference type="Proteomes" id="UP000321425"/>
    </source>
</evidence>
<dbReference type="SMART" id="SM01022">
    <property type="entry name" value="ASCH"/>
    <property type="match status" value="1"/>
</dbReference>
<dbReference type="InterPro" id="IPR015947">
    <property type="entry name" value="PUA-like_sf"/>
</dbReference>
<name>A0A1H7QJB9_9LACT</name>
<reference evidence="3 4" key="1">
    <citation type="submission" date="2016-10" db="EMBL/GenBank/DDBJ databases">
        <authorList>
            <person name="de Groot N.N."/>
        </authorList>
    </citation>
    <scope>NUCLEOTIDE SEQUENCE [LARGE SCALE GENOMIC DNA]</scope>
    <source>
        <strain evidence="3 4">DSM 19182</strain>
    </source>
</reference>
<evidence type="ECO:0000313" key="3">
    <source>
        <dbReference type="EMBL" id="SEL47848.1"/>
    </source>
</evidence>
<dbReference type="EMBL" id="FOBL01000002">
    <property type="protein sequence ID" value="SEL47848.1"/>
    <property type="molecule type" value="Genomic_DNA"/>
</dbReference>
<dbReference type="Pfam" id="PF04266">
    <property type="entry name" value="ASCH"/>
    <property type="match status" value="1"/>
</dbReference>
<dbReference type="CDD" id="cd06555">
    <property type="entry name" value="ASCH_PF0470_like"/>
    <property type="match status" value="1"/>
</dbReference>
<dbReference type="EMBL" id="BJUX01000003">
    <property type="protein sequence ID" value="GEK88452.1"/>
    <property type="molecule type" value="Genomic_DNA"/>
</dbReference>
<dbReference type="Proteomes" id="UP000198548">
    <property type="component" value="Unassembled WGS sequence"/>
</dbReference>
<evidence type="ECO:0000313" key="4">
    <source>
        <dbReference type="Proteomes" id="UP000198548"/>
    </source>
</evidence>
<dbReference type="Proteomes" id="UP000321425">
    <property type="component" value="Unassembled WGS sequence"/>
</dbReference>
<accession>A0A1H7QJB9</accession>
<dbReference type="InterPro" id="IPR016645">
    <property type="entry name" value="UCP016134"/>
</dbReference>
<feature type="domain" description="ASCH" evidence="1">
    <location>
        <begin position="5"/>
        <end position="114"/>
    </location>
</feature>
<evidence type="ECO:0000259" key="1">
    <source>
        <dbReference type="SMART" id="SM01022"/>
    </source>
</evidence>
<dbReference type="InterPro" id="IPR007374">
    <property type="entry name" value="ASCH_domain"/>
</dbReference>
<evidence type="ECO:0000313" key="2">
    <source>
        <dbReference type="EMBL" id="GEK88452.1"/>
    </source>
</evidence>
<dbReference type="AlphaFoldDB" id="A0A1H7QJB9"/>
<organism evidence="3 4">
    <name type="scientific">Alkalibacterium putridalgicola</name>
    <dbReference type="NCBI Taxonomy" id="426703"/>
    <lineage>
        <taxon>Bacteria</taxon>
        <taxon>Bacillati</taxon>
        <taxon>Bacillota</taxon>
        <taxon>Bacilli</taxon>
        <taxon>Lactobacillales</taxon>
        <taxon>Carnobacteriaceae</taxon>
        <taxon>Alkalibacterium</taxon>
    </lineage>
</organism>
<dbReference type="PIRSF" id="PIRSF016134">
    <property type="entry name" value="UCP016134"/>
    <property type="match status" value="1"/>
</dbReference>
<proteinExistence type="predicted"/>
<dbReference type="STRING" id="426703.SAMN04488100_10219"/>
<reference evidence="2 5" key="2">
    <citation type="submission" date="2019-07" db="EMBL/GenBank/DDBJ databases">
        <title>Whole genome shotgun sequence of Alkalibacterium putridalgicola NBRC 103243.</title>
        <authorList>
            <person name="Hosoyama A."/>
            <person name="Uohara A."/>
            <person name="Ohji S."/>
            <person name="Ichikawa N."/>
        </authorList>
    </citation>
    <scope>NUCLEOTIDE SEQUENCE [LARGE SCALE GENOMIC DNA]</scope>
    <source>
        <strain evidence="2 5">NBRC 103243</strain>
    </source>
</reference>
<protein>
    <submittedName>
        <fullName evidence="3">ASC-1 homology (ASCH) domain-containing protein</fullName>
    </submittedName>
    <submittedName>
        <fullName evidence="2">ASCH domain-containing protein</fullName>
    </submittedName>
</protein>
<dbReference type="SUPFAM" id="SSF88697">
    <property type="entry name" value="PUA domain-like"/>
    <property type="match status" value="1"/>
</dbReference>
<dbReference type="Gene3D" id="2.30.130.30">
    <property type="entry name" value="Hypothetical protein"/>
    <property type="match status" value="1"/>
</dbReference>
<sequence length="116" mass="13685">MHYFMGLYDRPFELVASGEKIVEVRLYDRKRRNLKIGDLITFNKLTNPLEDVTVRIKDLTRFPTFKEMYQAIPKEAMGSTDSSLEEMLEKTYTIYSPEKEQEWGTLAITIEKHETD</sequence>